<feature type="non-terminal residue" evidence="2">
    <location>
        <position position="60"/>
    </location>
</feature>
<evidence type="ECO:0000313" key="2">
    <source>
        <dbReference type="EMBL" id="KAL0160396.1"/>
    </source>
</evidence>
<comment type="caution">
    <text evidence="2">The sequence shown here is derived from an EMBL/GenBank/DDBJ whole genome shotgun (WGS) entry which is preliminary data.</text>
</comment>
<sequence length="60" mass="6504">SALWLTFVAAVVMAVTGVLCRMGPMWRPLLALPCLHCSSISLQGDEVSIPDSLCRIHHIS</sequence>
<dbReference type="EMBL" id="JAMKFB020000022">
    <property type="protein sequence ID" value="KAL0160396.1"/>
    <property type="molecule type" value="Genomic_DNA"/>
</dbReference>
<keyword evidence="3" id="KW-1185">Reference proteome</keyword>
<dbReference type="AlphaFoldDB" id="A0ABD0NH20"/>
<feature type="chain" id="PRO_5044740505" evidence="1">
    <location>
        <begin position="21"/>
        <end position="60"/>
    </location>
</feature>
<keyword evidence="1" id="KW-0732">Signal</keyword>
<accession>A0ABD0NH20</accession>
<organism evidence="2 3">
    <name type="scientific">Cirrhinus mrigala</name>
    <name type="common">Mrigala</name>
    <dbReference type="NCBI Taxonomy" id="683832"/>
    <lineage>
        <taxon>Eukaryota</taxon>
        <taxon>Metazoa</taxon>
        <taxon>Chordata</taxon>
        <taxon>Craniata</taxon>
        <taxon>Vertebrata</taxon>
        <taxon>Euteleostomi</taxon>
        <taxon>Actinopterygii</taxon>
        <taxon>Neopterygii</taxon>
        <taxon>Teleostei</taxon>
        <taxon>Ostariophysi</taxon>
        <taxon>Cypriniformes</taxon>
        <taxon>Cyprinidae</taxon>
        <taxon>Labeoninae</taxon>
        <taxon>Labeonini</taxon>
        <taxon>Cirrhinus</taxon>
    </lineage>
</organism>
<reference evidence="2 3" key="1">
    <citation type="submission" date="2024-05" db="EMBL/GenBank/DDBJ databases">
        <title>Genome sequencing and assembly of Indian major carp, Cirrhinus mrigala (Hamilton, 1822).</title>
        <authorList>
            <person name="Mohindra V."/>
            <person name="Chowdhury L.M."/>
            <person name="Lal K."/>
            <person name="Jena J.K."/>
        </authorList>
    </citation>
    <scope>NUCLEOTIDE SEQUENCE [LARGE SCALE GENOMIC DNA]</scope>
    <source>
        <strain evidence="2">CM1030</strain>
        <tissue evidence="2">Blood</tissue>
    </source>
</reference>
<evidence type="ECO:0000313" key="3">
    <source>
        <dbReference type="Proteomes" id="UP001529510"/>
    </source>
</evidence>
<dbReference type="Proteomes" id="UP001529510">
    <property type="component" value="Unassembled WGS sequence"/>
</dbReference>
<gene>
    <name evidence="2" type="ORF">M9458_044121</name>
</gene>
<proteinExistence type="predicted"/>
<evidence type="ECO:0000256" key="1">
    <source>
        <dbReference type="SAM" id="SignalP"/>
    </source>
</evidence>
<protein>
    <submittedName>
        <fullName evidence="2">Uncharacterized protein</fullName>
    </submittedName>
</protein>
<name>A0ABD0NH20_CIRMR</name>
<feature type="non-terminal residue" evidence="2">
    <location>
        <position position="1"/>
    </location>
</feature>
<feature type="signal peptide" evidence="1">
    <location>
        <begin position="1"/>
        <end position="20"/>
    </location>
</feature>